<name>A0A9X4L1Z0_9STAP</name>
<evidence type="ECO:0000313" key="2">
    <source>
        <dbReference type="EMBL" id="MDG0845361.1"/>
    </source>
</evidence>
<sequence length="141" mass="16864">MSIFYFLIFIVIVLIIYFIFRKNYKKEAAVNKRKRKREKRVANYISEAFKIENLEDVKESKTTIALVYPKETLDVEPEQVVKVENQSEEKVVTEFEMPEGIKRKELYDFSLKHTKFYIAHDRYARLKTVDENEQTNSGIIK</sequence>
<keyword evidence="3" id="KW-1185">Reference proteome</keyword>
<keyword evidence="1" id="KW-0812">Transmembrane</keyword>
<dbReference type="AlphaFoldDB" id="A0A9X4L1Z0"/>
<protein>
    <submittedName>
        <fullName evidence="2">Uncharacterized protein</fullName>
    </submittedName>
</protein>
<keyword evidence="1" id="KW-1133">Transmembrane helix</keyword>
<proteinExistence type="predicted"/>
<accession>A0A9X4L1Z0</accession>
<evidence type="ECO:0000313" key="3">
    <source>
        <dbReference type="Proteomes" id="UP001152422"/>
    </source>
</evidence>
<keyword evidence="1" id="KW-0472">Membrane</keyword>
<reference evidence="2" key="1">
    <citation type="submission" date="2022-05" db="EMBL/GenBank/DDBJ databases">
        <title>Comparative genomics of Staphylococcus equorum isolates.</title>
        <authorList>
            <person name="Luelf R.H."/>
        </authorList>
    </citation>
    <scope>NUCLEOTIDE SEQUENCE</scope>
    <source>
        <strain evidence="2">TMW 2.2497</strain>
    </source>
</reference>
<gene>
    <name evidence="2" type="ORF">M4L89_03905</name>
</gene>
<dbReference type="Proteomes" id="UP001152422">
    <property type="component" value="Unassembled WGS sequence"/>
</dbReference>
<dbReference type="RefSeq" id="WP_277582910.1">
    <property type="nucleotide sequence ID" value="NZ_JAMBPY010000002.1"/>
</dbReference>
<organism evidence="2 3">
    <name type="scientific">Staphylococcus equorum</name>
    <dbReference type="NCBI Taxonomy" id="246432"/>
    <lineage>
        <taxon>Bacteria</taxon>
        <taxon>Bacillati</taxon>
        <taxon>Bacillota</taxon>
        <taxon>Bacilli</taxon>
        <taxon>Bacillales</taxon>
        <taxon>Staphylococcaceae</taxon>
        <taxon>Staphylococcus</taxon>
    </lineage>
</organism>
<feature type="transmembrane region" description="Helical" evidence="1">
    <location>
        <begin position="6"/>
        <end position="24"/>
    </location>
</feature>
<dbReference type="EMBL" id="JAMBQA010000002">
    <property type="protein sequence ID" value="MDG0845361.1"/>
    <property type="molecule type" value="Genomic_DNA"/>
</dbReference>
<evidence type="ECO:0000256" key="1">
    <source>
        <dbReference type="SAM" id="Phobius"/>
    </source>
</evidence>
<comment type="caution">
    <text evidence="2">The sequence shown here is derived from an EMBL/GenBank/DDBJ whole genome shotgun (WGS) entry which is preliminary data.</text>
</comment>